<evidence type="ECO:0000256" key="20">
    <source>
        <dbReference type="SAM" id="Phobius"/>
    </source>
</evidence>
<evidence type="ECO:0000256" key="16">
    <source>
        <dbReference type="ARBA" id="ARBA00023329"/>
    </source>
</evidence>
<dbReference type="InterPro" id="IPR001680">
    <property type="entry name" value="WD40_rpt"/>
</dbReference>
<dbReference type="Pfam" id="PF00400">
    <property type="entry name" value="WD40"/>
    <property type="match status" value="3"/>
</dbReference>
<feature type="transmembrane region" description="Helical" evidence="20">
    <location>
        <begin position="314"/>
        <end position="333"/>
    </location>
</feature>
<evidence type="ECO:0000313" key="23">
    <source>
        <dbReference type="Proteomes" id="UP000093000"/>
    </source>
</evidence>
<evidence type="ECO:0000313" key="22">
    <source>
        <dbReference type="EMBL" id="OBZ88562.1"/>
    </source>
</evidence>
<keyword evidence="6" id="KW-0153">Cholesterol metabolism</keyword>
<dbReference type="STRING" id="101091.A0A1C7NHF8"/>
<feature type="transmembrane region" description="Helical" evidence="20">
    <location>
        <begin position="345"/>
        <end position="371"/>
    </location>
</feature>
<dbReference type="PROSITE" id="PS50156">
    <property type="entry name" value="SSD"/>
    <property type="match status" value="1"/>
</dbReference>
<evidence type="ECO:0000256" key="12">
    <source>
        <dbReference type="ARBA" id="ARBA00023121"/>
    </source>
</evidence>
<keyword evidence="11" id="KW-0443">Lipid metabolism</keyword>
<feature type="domain" description="SSD" evidence="21">
    <location>
        <begin position="283"/>
        <end position="441"/>
    </location>
</feature>
<dbReference type="PROSITE" id="PS00678">
    <property type="entry name" value="WD_REPEATS_1"/>
    <property type="match status" value="1"/>
</dbReference>
<dbReference type="PANTHER" id="PTHR46378:SF1">
    <property type="entry name" value="STEROL REGULATORY ELEMENT-BINDING PROTEIN CLEAVAGE-ACTIVATING PROTEIN"/>
    <property type="match status" value="1"/>
</dbReference>
<feature type="compositionally biased region" description="Basic residues" evidence="19">
    <location>
        <begin position="1265"/>
        <end position="1283"/>
    </location>
</feature>
<keyword evidence="15" id="KW-0753">Steroid metabolism</keyword>
<feature type="compositionally biased region" description="Basic residues" evidence="19">
    <location>
        <begin position="794"/>
        <end position="810"/>
    </location>
</feature>
<evidence type="ECO:0000256" key="18">
    <source>
        <dbReference type="PROSITE-ProRule" id="PRU00221"/>
    </source>
</evidence>
<dbReference type="InterPro" id="IPR053958">
    <property type="entry name" value="HMGCR/SNAP/NPC1-like_SSD"/>
</dbReference>
<dbReference type="Proteomes" id="UP000093000">
    <property type="component" value="Unassembled WGS sequence"/>
</dbReference>
<dbReference type="InterPro" id="IPR030225">
    <property type="entry name" value="SCAP"/>
</dbReference>
<evidence type="ECO:0000256" key="8">
    <source>
        <dbReference type="ARBA" id="ARBA00022737"/>
    </source>
</evidence>
<dbReference type="InterPro" id="IPR019775">
    <property type="entry name" value="WD40_repeat_CS"/>
</dbReference>
<feature type="region of interest" description="Disordered" evidence="19">
    <location>
        <begin position="794"/>
        <end position="815"/>
    </location>
</feature>
<dbReference type="Gene3D" id="1.20.1640.10">
    <property type="entry name" value="Multidrug efflux transporter AcrB transmembrane domain"/>
    <property type="match status" value="1"/>
</dbReference>
<evidence type="ECO:0000256" key="9">
    <source>
        <dbReference type="ARBA" id="ARBA00022824"/>
    </source>
</evidence>
<keyword evidence="7 18" id="KW-0853">WD repeat</keyword>
<evidence type="ECO:0000256" key="11">
    <source>
        <dbReference type="ARBA" id="ARBA00023098"/>
    </source>
</evidence>
<feature type="transmembrane region" description="Helical" evidence="20">
    <location>
        <begin position="31"/>
        <end position="52"/>
    </location>
</feature>
<sequence length="1666" mass="187386">MPIRVANTIVKRLSKQLYYNYGKAVASRTHLLLLFSFTFISYFSLPAITKYYHEIITPTIYNNIPLSHLSTSLDAQCWHASAHVQFSNFSTSRHPPSEYLITEQIRLSHPDQPVTFDLIEHARQIYESISTTIITVDEDPSPVSLASICYKHHSHCLVHAPPFVQFRDADEWRTKTVLDHTHTQTQYETHPYSVYSNATFDHQGRFLKADAVLLTFVLRQNKNGNAIRIWNKLLQEVKSKYNIVDFETQPTDASHSIWAAPSNTVAHTIQYKFDLFPYDISYKVQVSILAYIIIFYLVSMTFGKSNLVKSSYSFGLAAVFLSIACFTTTWGIVDRLGITLNHVPWYLLLVVVNIGCLENIFLLTNAVLYAGCDMEVIEKISRGLQSVGVPMTATLIAELFILNVGKHMDTLLIQEFCIFAQLALIVDFILQATFVVAVLSIDIKRVELTDLDDRQTSKRLHELANYEFDKKQAHHADFCPIQDTHNKQNSKSCAECKEFKTHRVLNAFMLHLSSSTSLTSTVDSLSVASDPFIYQPNLNQLSNQFWSTVNPEKDVTWLHIQPVQLFVYSSDRERVQEHIDYLQHLYQVKTTDVQYNPEYRPSLFRIFILSIMKGTFKLLSSINIPVLILCLVMIGIITWMTPKWRKEWLVPLMIQCFNQSMLALIQWFRILMQFSKRIYHAYSKKQPFGSSNKEYDANGLHRGAITAQSLFNQQQYKANVKQVHVRTLTHQHAADIQDLDFNAKHSLVSCDQDGRIVLWHADNTNPTWMARLDRLHPIRGGLLQATLNPDYYAKKKSSHHHGKHQRKQKSSRSLALSSHLSKARCVKIDQGNKWVAAGFDDGLIRVWNANTGTLVREMDIHPSIPLVEIQQEPTSANLRRRLNGNESPTLSYSSVTSSLESKKADRVLSLEYVGAIAEFCHPSIAEAAARCGSSEIEVSQNFIVSVHKSGLLHEWNILSGECIQTIKTGHTKDITQLHIVDSKAPYRKQGITWVFTASKDGTVKCWERRLIQKKQTAEEDHPPAGYPSEDEAETQQTRWSLIYTLKQDSPVTSIATELPVGGMGVLVTGCANASVKVWNFETGELICTLSSGKTALSSASSVVSATSSLPRDAINIGGPIRRFSRFSNHMAANATSNLSSDEEDASDSSCSSVSYRSSLQSASDHKGSIQQVVVTRYCEVENGPGLCRGCDTCFGSGFLVASSCTDNKVHAWRLERSDSGYEGPCALCIKDYHRKQYKHRKTSTNSSDDGSVEGLARKSAAAVGRNRKRVHHSASPMVKKKQVSGRPLMDAFNNQESMDSFELLDIEQLAGDVNISLQSTFLGKIDQVAGQALVFCDNILAGVRRRRHHHHTETNKLPKSEWEVWFASLQYYDPSLHKDDDAEESNHMRIPIEVFDLEDDVQTTLPHSKRDKKEEEHYKAIQVLKGTLLNLFTSSSSPSSSPLGHQEPMQRDHTLKYKRIHAYSSESSDEDTRKDQEEDLTLEEENLDAGENLPFSTVRRIVSLDGSGLACDFGNFIKLIYLDRPSLTDKERSKQLRQTIEDFGVSHQHIIDEAVVEENEEADGASYGEGNACSMENRGKDGCCGGTNKDKNSGKCCGGMTKQKQQERRQQRVLKKKPQVAATCGGGANGIIECSLKNSCSRASECASNSQSIATNASIPSFSNWL</sequence>
<dbReference type="Pfam" id="PF12349">
    <property type="entry name" value="Sterol-sensing"/>
    <property type="match status" value="1"/>
</dbReference>
<comment type="similarity">
    <text evidence="4">Belongs to the WD repeat SCAP family.</text>
</comment>
<keyword evidence="23" id="KW-1185">Reference proteome</keyword>
<evidence type="ECO:0000256" key="7">
    <source>
        <dbReference type="ARBA" id="ARBA00022574"/>
    </source>
</evidence>
<dbReference type="PROSITE" id="PS50082">
    <property type="entry name" value="WD_REPEATS_2"/>
    <property type="match status" value="1"/>
</dbReference>
<keyword evidence="8" id="KW-0677">Repeat</keyword>
<dbReference type="GO" id="GO:0045540">
    <property type="term" value="P:regulation of cholesterol biosynthetic process"/>
    <property type="evidence" value="ECO:0007669"/>
    <property type="project" value="TreeGrafter"/>
</dbReference>
<evidence type="ECO:0000256" key="19">
    <source>
        <dbReference type="SAM" id="MobiDB-lite"/>
    </source>
</evidence>
<feature type="region of interest" description="Disordered" evidence="19">
    <location>
        <begin position="1239"/>
        <end position="1284"/>
    </location>
</feature>
<evidence type="ECO:0000256" key="3">
    <source>
        <dbReference type="ARBA" id="ARBA00004557"/>
    </source>
</evidence>
<dbReference type="GO" id="GO:0005789">
    <property type="term" value="C:endoplasmic reticulum membrane"/>
    <property type="evidence" value="ECO:0007669"/>
    <property type="project" value="InterPro"/>
</dbReference>
<keyword evidence="14" id="KW-1207">Sterol metabolism</keyword>
<dbReference type="SUPFAM" id="SSF50998">
    <property type="entry name" value="Quinoprotein alcohol dehydrogenase-like"/>
    <property type="match status" value="1"/>
</dbReference>
<dbReference type="SMART" id="SM00320">
    <property type="entry name" value="WD40"/>
    <property type="match status" value="5"/>
</dbReference>
<protein>
    <recommendedName>
        <fullName evidence="5">Sterol regulatory element-binding protein cleavage-activating protein</fullName>
    </recommendedName>
</protein>
<comment type="function">
    <text evidence="17">Escort protein required for cholesterol as well as lipid homeostasis. Regulates export of the SCAP-SREBP complex from the endoplasmic reticulum to the Golgi upon low cholesterol, thereby regulating the processing of sterol regulatory element-binding proteins (SREBPs) SREBF1/SREBP1 and SREBF2/SREBP2. At high sterol concentrations, formation of a ternary complex with INSIG (INSIG1 or INSIG2) leads to mask the ER export signal in SCAP, promoting retention of the complex in the endoplasmic reticulum. Low sterol concentrations trigger release of INSIG, a conformational change in the SSD domain of SCAP, unmasking of the ER export signal, promoting recruitment into COPII-coated vesicles and transport of the SCAP-SREBP to the Golgi: in the Golgi, SREBPs are then processed, releasing the transcription factor fragment of SREBPs from the membrane, its import into the nucleus and up-regulation of LDLR, INSIG1 and the mevalonate pathway. Binds cholesterol via its SSD domain.</text>
</comment>
<gene>
    <name evidence="22" type="ORF">A0J61_03386</name>
</gene>
<dbReference type="PROSITE" id="PS50294">
    <property type="entry name" value="WD_REPEATS_REGION"/>
    <property type="match status" value="1"/>
</dbReference>
<dbReference type="Gene3D" id="2.130.10.10">
    <property type="entry name" value="YVTN repeat-like/Quinoprotein amine dehydrogenase"/>
    <property type="match status" value="2"/>
</dbReference>
<feature type="region of interest" description="Disordered" evidence="19">
    <location>
        <begin position="1463"/>
        <end position="1486"/>
    </location>
</feature>
<evidence type="ECO:0000256" key="5">
    <source>
        <dbReference type="ARBA" id="ARBA00019541"/>
    </source>
</evidence>
<dbReference type="PANTHER" id="PTHR46378">
    <property type="entry name" value="STEROL REGULATORY ELEMENT-BINDING PROTEIN CLEAVAGE-ACTIVATING PROTEIN"/>
    <property type="match status" value="1"/>
</dbReference>
<dbReference type="GO" id="GO:0008203">
    <property type="term" value="P:cholesterol metabolic process"/>
    <property type="evidence" value="ECO:0007669"/>
    <property type="project" value="UniProtKB-KW"/>
</dbReference>
<keyword evidence="12" id="KW-0446">Lipid-binding</keyword>
<dbReference type="GO" id="GO:0000139">
    <property type="term" value="C:Golgi membrane"/>
    <property type="evidence" value="ECO:0007669"/>
    <property type="project" value="UniProtKB-SubCell"/>
</dbReference>
<feature type="repeat" description="WD" evidence="18">
    <location>
        <begin position="816"/>
        <end position="857"/>
    </location>
</feature>
<proteinExistence type="inferred from homology"/>
<dbReference type="InParanoid" id="A0A1C7NHF8"/>
<evidence type="ECO:0000256" key="6">
    <source>
        <dbReference type="ARBA" id="ARBA00022548"/>
    </source>
</evidence>
<evidence type="ECO:0000256" key="14">
    <source>
        <dbReference type="ARBA" id="ARBA00023166"/>
    </source>
</evidence>
<evidence type="ECO:0000259" key="21">
    <source>
        <dbReference type="PROSITE" id="PS50156"/>
    </source>
</evidence>
<dbReference type="GO" id="GO:0032933">
    <property type="term" value="P:SREBP signaling pathway"/>
    <property type="evidence" value="ECO:0007669"/>
    <property type="project" value="InterPro"/>
</dbReference>
<dbReference type="GO" id="GO:0032936">
    <property type="term" value="C:SREBP-SCAP complex"/>
    <property type="evidence" value="ECO:0007669"/>
    <property type="project" value="TreeGrafter"/>
</dbReference>
<dbReference type="SUPFAM" id="SSF82866">
    <property type="entry name" value="Multidrug efflux transporter AcrB transmembrane domain"/>
    <property type="match status" value="1"/>
</dbReference>
<feature type="compositionally biased region" description="Acidic residues" evidence="19">
    <location>
        <begin position="1477"/>
        <end position="1486"/>
    </location>
</feature>
<keyword evidence="20" id="KW-1133">Transmembrane helix</keyword>
<dbReference type="GO" id="GO:0032934">
    <property type="term" value="F:sterol binding"/>
    <property type="evidence" value="ECO:0007669"/>
    <property type="project" value="InterPro"/>
</dbReference>
<keyword evidence="9" id="KW-0256">Endoplasmic reticulum</keyword>
<feature type="transmembrane region" description="Helical" evidence="20">
    <location>
        <begin position="622"/>
        <end position="642"/>
    </location>
</feature>
<evidence type="ECO:0000256" key="1">
    <source>
        <dbReference type="ARBA" id="ARBA00004240"/>
    </source>
</evidence>
<accession>A0A1C7NHF8</accession>
<keyword evidence="16" id="KW-0968">Cytoplasmic vesicle</keyword>
<feature type="transmembrane region" description="Helical" evidence="20">
    <location>
        <begin position="282"/>
        <end position="302"/>
    </location>
</feature>
<keyword evidence="20" id="KW-0812">Transmembrane</keyword>
<evidence type="ECO:0000256" key="4">
    <source>
        <dbReference type="ARBA" id="ARBA00007410"/>
    </source>
</evidence>
<dbReference type="InterPro" id="IPR011047">
    <property type="entry name" value="Quinoprotein_ADH-like_sf"/>
</dbReference>
<reference evidence="22 23" key="1">
    <citation type="submission" date="2016-03" db="EMBL/GenBank/DDBJ databases">
        <title>Choanephora cucurbitarum.</title>
        <authorList>
            <person name="Min B."/>
            <person name="Park H."/>
            <person name="Park J.-H."/>
            <person name="Shin H.-D."/>
            <person name="Choi I.-G."/>
        </authorList>
    </citation>
    <scope>NUCLEOTIDE SEQUENCE [LARGE SCALE GENOMIC DNA]</scope>
    <source>
        <strain evidence="22 23">KUS-F28377</strain>
    </source>
</reference>
<name>A0A1C7NHF8_9FUNG</name>
<evidence type="ECO:0000256" key="13">
    <source>
        <dbReference type="ARBA" id="ARBA00023136"/>
    </source>
</evidence>
<keyword evidence="10" id="KW-0333">Golgi apparatus</keyword>
<dbReference type="InterPro" id="IPR000731">
    <property type="entry name" value="SSD"/>
</dbReference>
<feature type="transmembrane region" description="Helical" evidence="20">
    <location>
        <begin position="411"/>
        <end position="439"/>
    </location>
</feature>
<comment type="subcellular location">
    <subcellularLocation>
        <location evidence="3">Cytoplasmic vesicle</location>
        <location evidence="3">COPII-coated vesicle membrane</location>
        <topology evidence="3">Multi-pass membrane protein</topology>
    </subcellularLocation>
    <subcellularLocation>
        <location evidence="1">Endoplasmic reticulum</location>
    </subcellularLocation>
    <subcellularLocation>
        <location evidence="2">Golgi apparatus membrane</location>
    </subcellularLocation>
</comment>
<dbReference type="EMBL" id="LUGH01000144">
    <property type="protein sequence ID" value="OBZ88562.1"/>
    <property type="molecule type" value="Genomic_DNA"/>
</dbReference>
<feature type="transmembrane region" description="Helical" evidence="20">
    <location>
        <begin position="383"/>
        <end position="405"/>
    </location>
</feature>
<keyword evidence="13 20" id="KW-0472">Membrane</keyword>
<organism evidence="22 23">
    <name type="scientific">Choanephora cucurbitarum</name>
    <dbReference type="NCBI Taxonomy" id="101091"/>
    <lineage>
        <taxon>Eukaryota</taxon>
        <taxon>Fungi</taxon>
        <taxon>Fungi incertae sedis</taxon>
        <taxon>Mucoromycota</taxon>
        <taxon>Mucoromycotina</taxon>
        <taxon>Mucoromycetes</taxon>
        <taxon>Mucorales</taxon>
        <taxon>Mucorineae</taxon>
        <taxon>Choanephoraceae</taxon>
        <taxon>Choanephoroideae</taxon>
        <taxon>Choanephora</taxon>
    </lineage>
</organism>
<evidence type="ECO:0000256" key="10">
    <source>
        <dbReference type="ARBA" id="ARBA00023034"/>
    </source>
</evidence>
<evidence type="ECO:0000256" key="2">
    <source>
        <dbReference type="ARBA" id="ARBA00004394"/>
    </source>
</evidence>
<dbReference type="InterPro" id="IPR015943">
    <property type="entry name" value="WD40/YVTN_repeat-like_dom_sf"/>
</dbReference>
<dbReference type="GO" id="GO:0012507">
    <property type="term" value="C:ER to Golgi transport vesicle membrane"/>
    <property type="evidence" value="ECO:0007669"/>
    <property type="project" value="UniProtKB-SubCell"/>
</dbReference>
<evidence type="ECO:0000256" key="17">
    <source>
        <dbReference type="ARBA" id="ARBA00045958"/>
    </source>
</evidence>
<evidence type="ECO:0000256" key="15">
    <source>
        <dbReference type="ARBA" id="ARBA00023221"/>
    </source>
</evidence>
<comment type="caution">
    <text evidence="22">The sequence shown here is derived from an EMBL/GenBank/DDBJ whole genome shotgun (WGS) entry which is preliminary data.</text>
</comment>
<dbReference type="OrthoDB" id="6510177at2759"/>